<protein>
    <submittedName>
        <fullName evidence="1">Uncharacterized protein</fullName>
    </submittedName>
</protein>
<gene>
    <name evidence="1" type="ORF">LCGC14_2962570</name>
</gene>
<name>A0A0F8XBR1_9ZZZZ</name>
<comment type="caution">
    <text evidence="1">The sequence shown here is derived from an EMBL/GenBank/DDBJ whole genome shotgun (WGS) entry which is preliminary data.</text>
</comment>
<reference evidence="1" key="1">
    <citation type="journal article" date="2015" name="Nature">
        <title>Complex archaea that bridge the gap between prokaryotes and eukaryotes.</title>
        <authorList>
            <person name="Spang A."/>
            <person name="Saw J.H."/>
            <person name="Jorgensen S.L."/>
            <person name="Zaremba-Niedzwiedzka K."/>
            <person name="Martijn J."/>
            <person name="Lind A.E."/>
            <person name="van Eijk R."/>
            <person name="Schleper C."/>
            <person name="Guy L."/>
            <person name="Ettema T.J."/>
        </authorList>
    </citation>
    <scope>NUCLEOTIDE SEQUENCE</scope>
</reference>
<organism evidence="1">
    <name type="scientific">marine sediment metagenome</name>
    <dbReference type="NCBI Taxonomy" id="412755"/>
    <lineage>
        <taxon>unclassified sequences</taxon>
        <taxon>metagenomes</taxon>
        <taxon>ecological metagenomes</taxon>
    </lineage>
</organism>
<feature type="non-terminal residue" evidence="1">
    <location>
        <position position="77"/>
    </location>
</feature>
<accession>A0A0F8XBR1</accession>
<dbReference type="EMBL" id="LAZR01060007">
    <property type="protein sequence ID" value="KKK66592.1"/>
    <property type="molecule type" value="Genomic_DNA"/>
</dbReference>
<proteinExistence type="predicted"/>
<sequence>MAKRTYIFWEDKLKAALKHTRFIEGRLVTLTEDYLAQGWKPGPGLRYQVAKARRKLRQLNGTKIPYYRERLLALRPS</sequence>
<evidence type="ECO:0000313" key="1">
    <source>
        <dbReference type="EMBL" id="KKK66592.1"/>
    </source>
</evidence>
<dbReference type="AlphaFoldDB" id="A0A0F8XBR1"/>